<dbReference type="EMBL" id="CP035758">
    <property type="protein sequence ID" value="QBD80698.1"/>
    <property type="molecule type" value="Genomic_DNA"/>
</dbReference>
<dbReference type="Gene3D" id="3.40.50.720">
    <property type="entry name" value="NAD(P)-binding Rossmann-like Domain"/>
    <property type="match status" value="1"/>
</dbReference>
<dbReference type="GO" id="GO:0003960">
    <property type="term" value="F:quinone reductase (NADPH) activity"/>
    <property type="evidence" value="ECO:0007669"/>
    <property type="project" value="TreeGrafter"/>
</dbReference>
<evidence type="ECO:0000256" key="2">
    <source>
        <dbReference type="ARBA" id="ARBA00023002"/>
    </source>
</evidence>
<dbReference type="KEGG" id="kbs:EPA93_33890"/>
<dbReference type="AlphaFoldDB" id="A0A4P6JY32"/>
<dbReference type="SUPFAM" id="SSF50129">
    <property type="entry name" value="GroES-like"/>
    <property type="match status" value="1"/>
</dbReference>
<dbReference type="Pfam" id="PF00107">
    <property type="entry name" value="ADH_zinc_N"/>
    <property type="match status" value="1"/>
</dbReference>
<dbReference type="InterPro" id="IPR013149">
    <property type="entry name" value="ADH-like_C"/>
</dbReference>
<accession>A0A4P6JY32</accession>
<keyword evidence="1" id="KW-0521">NADP</keyword>
<dbReference type="GO" id="GO:0035925">
    <property type="term" value="F:mRNA 3'-UTR AU-rich region binding"/>
    <property type="evidence" value="ECO:0007669"/>
    <property type="project" value="TreeGrafter"/>
</dbReference>
<dbReference type="PANTHER" id="PTHR48106:SF13">
    <property type="entry name" value="QUINONE OXIDOREDUCTASE-RELATED"/>
    <property type="match status" value="1"/>
</dbReference>
<dbReference type="InterPro" id="IPR036291">
    <property type="entry name" value="NAD(P)-bd_dom_sf"/>
</dbReference>
<protein>
    <recommendedName>
        <fullName evidence="3">Enoyl reductase (ER) domain-containing protein</fullName>
    </recommendedName>
</protein>
<proteinExistence type="predicted"/>
<dbReference type="GO" id="GO:0005829">
    <property type="term" value="C:cytosol"/>
    <property type="evidence" value="ECO:0007669"/>
    <property type="project" value="TreeGrafter"/>
</dbReference>
<organism evidence="4 5">
    <name type="scientific">Ktedonosporobacter rubrisoli</name>
    <dbReference type="NCBI Taxonomy" id="2509675"/>
    <lineage>
        <taxon>Bacteria</taxon>
        <taxon>Bacillati</taxon>
        <taxon>Chloroflexota</taxon>
        <taxon>Ktedonobacteria</taxon>
        <taxon>Ktedonobacterales</taxon>
        <taxon>Ktedonosporobacteraceae</taxon>
        <taxon>Ktedonosporobacter</taxon>
    </lineage>
</organism>
<dbReference type="Proteomes" id="UP000290365">
    <property type="component" value="Chromosome"/>
</dbReference>
<dbReference type="SMART" id="SM00829">
    <property type="entry name" value="PKS_ER"/>
    <property type="match status" value="1"/>
</dbReference>
<dbReference type="InterPro" id="IPR011032">
    <property type="entry name" value="GroES-like_sf"/>
</dbReference>
<evidence type="ECO:0000313" key="4">
    <source>
        <dbReference type="EMBL" id="QBD80698.1"/>
    </source>
</evidence>
<keyword evidence="5" id="KW-1185">Reference proteome</keyword>
<evidence type="ECO:0000313" key="5">
    <source>
        <dbReference type="Proteomes" id="UP000290365"/>
    </source>
</evidence>
<dbReference type="SUPFAM" id="SSF51735">
    <property type="entry name" value="NAD(P)-binding Rossmann-fold domains"/>
    <property type="match status" value="1"/>
</dbReference>
<dbReference type="InterPro" id="IPR020843">
    <property type="entry name" value="ER"/>
</dbReference>
<evidence type="ECO:0000259" key="3">
    <source>
        <dbReference type="SMART" id="SM00829"/>
    </source>
</evidence>
<dbReference type="InterPro" id="IPR013154">
    <property type="entry name" value="ADH-like_N"/>
</dbReference>
<evidence type="ECO:0000256" key="1">
    <source>
        <dbReference type="ARBA" id="ARBA00022857"/>
    </source>
</evidence>
<name>A0A4P6JY32_KTERU</name>
<dbReference type="RefSeq" id="WP_129891760.1">
    <property type="nucleotide sequence ID" value="NZ_CP035758.1"/>
</dbReference>
<keyword evidence="2" id="KW-0560">Oxidoreductase</keyword>
<feature type="domain" description="Enoyl reductase (ER)" evidence="3">
    <location>
        <begin position="10"/>
        <end position="323"/>
    </location>
</feature>
<gene>
    <name evidence="4" type="ORF">EPA93_33890</name>
</gene>
<sequence>MRLVKAHKYGVPEVLQVVEQAEPQLGPGQVMIKVMASGIGFGETFARRGKYPSSFPLPFEPGWEVGGQIIHVGEGVDPSLVGLLVLASNSGGRGYADLFVVNADAVLPVPAKVSIEQATAAFLSGQVAFGVLSAVRVQPGETVLITAAAGAIGSLLLQLAKAAGAGAVIGAARGKEKGVVLSQLGADATIDYSEDNWVERVREITGGKGADVVIDSVGGAIGRGALDATANVHGRLGIFGISSGAGITIETLNLARRGITVVGALGIMMAAPEQEKHAWSREVLSCVAAGRLRAVIGQTYPLEQAAEAHAALEERRTIGKVLLLP</sequence>
<dbReference type="Gene3D" id="3.90.180.10">
    <property type="entry name" value="Medium-chain alcohol dehydrogenases, catalytic domain"/>
    <property type="match status" value="1"/>
</dbReference>
<dbReference type="Pfam" id="PF08240">
    <property type="entry name" value="ADH_N"/>
    <property type="match status" value="1"/>
</dbReference>
<dbReference type="GO" id="GO:0070402">
    <property type="term" value="F:NADPH binding"/>
    <property type="evidence" value="ECO:0007669"/>
    <property type="project" value="TreeGrafter"/>
</dbReference>
<dbReference type="PANTHER" id="PTHR48106">
    <property type="entry name" value="QUINONE OXIDOREDUCTASE PIG3-RELATED"/>
    <property type="match status" value="1"/>
</dbReference>
<reference evidence="4 5" key="1">
    <citation type="submission" date="2019-01" db="EMBL/GenBank/DDBJ databases">
        <title>Ktedonosporobacter rubrisoli SCAWS-G2.</title>
        <authorList>
            <person name="Huang Y."/>
            <person name="Yan B."/>
        </authorList>
    </citation>
    <scope>NUCLEOTIDE SEQUENCE [LARGE SCALE GENOMIC DNA]</scope>
    <source>
        <strain evidence="4 5">SCAWS-G2</strain>
    </source>
</reference>
<dbReference type="OrthoDB" id="9792162at2"/>